<reference evidence="2" key="1">
    <citation type="journal article" date="2023" name="G3 (Bethesda)">
        <title>Genome assembly and association tests identify interacting loci associated with vigor, precocity, and sex in interspecific pistachio rootstocks.</title>
        <authorList>
            <person name="Palmer W."/>
            <person name="Jacygrad E."/>
            <person name="Sagayaradj S."/>
            <person name="Cavanaugh K."/>
            <person name="Han R."/>
            <person name="Bertier L."/>
            <person name="Beede B."/>
            <person name="Kafkas S."/>
            <person name="Golino D."/>
            <person name="Preece J."/>
            <person name="Michelmore R."/>
        </authorList>
    </citation>
    <scope>NUCLEOTIDE SEQUENCE [LARGE SCALE GENOMIC DNA]</scope>
</reference>
<protein>
    <submittedName>
        <fullName evidence="1">Uncharacterized protein</fullName>
    </submittedName>
</protein>
<accession>A0ACC0YV99</accession>
<dbReference type="Proteomes" id="UP001163603">
    <property type="component" value="Chromosome 4"/>
</dbReference>
<proteinExistence type="predicted"/>
<sequence length="577" mass="64228">MDHLPKCKANYVPLTPLNFLNRAASAYANRTSVIYERTRFTWKQTHERCLRLASSLRSLNIVKNSVVSVLAPNIPAMYEMHFAVPMAGAVLNTINTRLNAKNIASILRHSEAKVFFVDCQFVSLASEAMRLLIGDSQESTFVAAESSIPLVIVIDDIDSPTGVRLGELEYEQLILKGNPMFVPDEILDEWDPITLNYTSGTTSEPKGVVYSHRGAYLSTLSLILGWEMGSEPVYLWSLPMFHCNGWTFTWGIAARGGTNVCLRNTTAYDMYRNISLHKVTHMCCAPIIFNILLEAKPHERQKIVSTVQTLTGGAPPPASLLEKMEDLGFHVTHAYGLTEATGPALVCEWQSEWNQLPRHEQAKIKARQGISILTLADADVKNMNTMRSVPRDGKTMGEIVLRGSSIMKGYFKDEKATSKAFDNGWFKTGDVGVIHPDGYMEIKDRSKDVIISGGENISSVEVENVLYRHPKVLEAAVVAMPHKRWGESPCAFIVAKNNGSDEDVREVDIIAHCRKNLSHFMVPKKVEFLPELPRNPTGKVLKEKLRAIAINFVVSKVTSGEISYDAQPPQILALSRL</sequence>
<gene>
    <name evidence="1" type="ORF">Pint_18298</name>
</gene>
<keyword evidence="2" id="KW-1185">Reference proteome</keyword>
<organism evidence="1 2">
    <name type="scientific">Pistacia integerrima</name>
    <dbReference type="NCBI Taxonomy" id="434235"/>
    <lineage>
        <taxon>Eukaryota</taxon>
        <taxon>Viridiplantae</taxon>
        <taxon>Streptophyta</taxon>
        <taxon>Embryophyta</taxon>
        <taxon>Tracheophyta</taxon>
        <taxon>Spermatophyta</taxon>
        <taxon>Magnoliopsida</taxon>
        <taxon>eudicotyledons</taxon>
        <taxon>Gunneridae</taxon>
        <taxon>Pentapetalae</taxon>
        <taxon>rosids</taxon>
        <taxon>malvids</taxon>
        <taxon>Sapindales</taxon>
        <taxon>Anacardiaceae</taxon>
        <taxon>Pistacia</taxon>
    </lineage>
</organism>
<name>A0ACC0YV99_9ROSI</name>
<evidence type="ECO:0000313" key="1">
    <source>
        <dbReference type="EMBL" id="KAJ0042623.1"/>
    </source>
</evidence>
<evidence type="ECO:0000313" key="2">
    <source>
        <dbReference type="Proteomes" id="UP001163603"/>
    </source>
</evidence>
<dbReference type="EMBL" id="CM047739">
    <property type="protein sequence ID" value="KAJ0042623.1"/>
    <property type="molecule type" value="Genomic_DNA"/>
</dbReference>
<comment type="caution">
    <text evidence="1">The sequence shown here is derived from an EMBL/GenBank/DDBJ whole genome shotgun (WGS) entry which is preliminary data.</text>
</comment>